<dbReference type="GO" id="GO:0003861">
    <property type="term" value="F:3-isopropylmalate dehydratase activity"/>
    <property type="evidence" value="ECO:0007669"/>
    <property type="project" value="UniProtKB-EC"/>
</dbReference>
<reference evidence="1 2" key="1">
    <citation type="submission" date="2013-03" db="EMBL/GenBank/DDBJ databases">
        <title>Reference genome for the Human Microbiome Project.</title>
        <authorList>
            <person name="Aqrawi P."/>
            <person name="Ayvaz T."/>
            <person name="Bess C."/>
            <person name="Blankenburg K."/>
            <person name="Coyle M."/>
            <person name="Deng J."/>
            <person name="Forbes L."/>
            <person name="Fowler G."/>
            <person name="Francisco L."/>
            <person name="Fu Q."/>
            <person name="Gibbs R."/>
            <person name="Gross S."/>
            <person name="Gubbala S."/>
            <person name="Hale W."/>
            <person name="Hemphill L."/>
            <person name="Highlander S."/>
            <person name="Hirani K."/>
            <person name="Jackson L."/>
            <person name="Jakkamsetti A."/>
            <person name="Javaid M."/>
            <person name="Jayaseelan J.C."/>
            <person name="Jiang H."/>
            <person name="Joshi V."/>
            <person name="Korchina V."/>
            <person name="Kovar C."/>
            <person name="Lara F."/>
            <person name="Lee S."/>
            <person name="Liu Y."/>
            <person name="Mata R."/>
            <person name="Mathew T."/>
            <person name="Munidasa M."/>
            <person name="Muzny D."/>
            <person name="Nazareth L."/>
            <person name="Ngo R."/>
            <person name="Nguyen L."/>
            <person name="Nguyen N."/>
            <person name="Okwuonu G."/>
            <person name="Ongeri F."/>
            <person name="Palculict T."/>
            <person name="Patil S."/>
            <person name="Petrosino J."/>
            <person name="Pham C."/>
            <person name="Pham P."/>
            <person name="Pu L.-L."/>
            <person name="Qin X."/>
            <person name="Qu J."/>
            <person name="Reid J."/>
            <person name="Ross M."/>
            <person name="Ruth R."/>
            <person name="Saada N."/>
            <person name="San Lucas F."/>
            <person name="Santibanez J."/>
            <person name="Shang Y."/>
            <person name="Simmons D."/>
            <person name="Song X.-Z."/>
            <person name="Tang L.-Y."/>
            <person name="Thornton R."/>
            <person name="Warren J."/>
            <person name="Weissenberger G."/>
            <person name="Wilczek-Boney K."/>
            <person name="Worley K."/>
            <person name="Youmans B."/>
            <person name="Zhang J."/>
            <person name="Zhang L."/>
            <person name="Zhao Z."/>
            <person name="Zhou C."/>
            <person name="Zhu D."/>
            <person name="Zhu Y."/>
        </authorList>
    </citation>
    <scope>NUCLEOTIDE SEQUENCE [LARGE SCALE GENOMIC DNA]</scope>
    <source>
        <strain evidence="1 2">F0333</strain>
    </source>
</reference>
<protein>
    <submittedName>
        <fullName evidence="1">3-isopropylmalate dehydratase small subunit</fullName>
        <ecNumber evidence="1">4.2.1.33</ecNumber>
    </submittedName>
</protein>
<organism evidence="1 2">
    <name type="scientific">Schaalia cardiffensis F0333</name>
    <dbReference type="NCBI Taxonomy" id="888050"/>
    <lineage>
        <taxon>Bacteria</taxon>
        <taxon>Bacillati</taxon>
        <taxon>Actinomycetota</taxon>
        <taxon>Actinomycetes</taxon>
        <taxon>Actinomycetales</taxon>
        <taxon>Actinomycetaceae</taxon>
        <taxon>Schaalia</taxon>
    </lineage>
</organism>
<sequence length="61" mass="6438">MEAVTTSGGVISPPQFVNPSTDEAIPIGVLACVERVGSTVSIEESSLPMSCLRILLFQFRG</sequence>
<dbReference type="AlphaFoldDB" id="N6W778"/>
<keyword evidence="2" id="KW-1185">Reference proteome</keyword>
<dbReference type="EC" id="4.2.1.33" evidence="1"/>
<evidence type="ECO:0000313" key="2">
    <source>
        <dbReference type="Proteomes" id="UP000013015"/>
    </source>
</evidence>
<dbReference type="STRING" id="888050.HMPREF9004_0949"/>
<accession>N6W778</accession>
<name>N6W778_9ACTO</name>
<evidence type="ECO:0000313" key="1">
    <source>
        <dbReference type="EMBL" id="ENO18380.1"/>
    </source>
</evidence>
<comment type="caution">
    <text evidence="1">The sequence shown here is derived from an EMBL/GenBank/DDBJ whole genome shotgun (WGS) entry which is preliminary data.</text>
</comment>
<proteinExistence type="predicted"/>
<keyword evidence="1" id="KW-0456">Lyase</keyword>
<dbReference type="HOGENOM" id="CLU_2911982_0_0_11"/>
<dbReference type="EMBL" id="AQHZ01000015">
    <property type="protein sequence ID" value="ENO18380.1"/>
    <property type="molecule type" value="Genomic_DNA"/>
</dbReference>
<gene>
    <name evidence="1" type="primary">leuD</name>
    <name evidence="1" type="ORF">HMPREF9004_0949</name>
</gene>
<dbReference type="Proteomes" id="UP000013015">
    <property type="component" value="Unassembled WGS sequence"/>
</dbReference>